<accession>A0A4U5MIM6</accession>
<proteinExistence type="predicted"/>
<dbReference type="EMBL" id="AZBU02000007">
    <property type="protein sequence ID" value="TKR69229.1"/>
    <property type="molecule type" value="Genomic_DNA"/>
</dbReference>
<name>A0A4U5MIM6_STECR</name>
<evidence type="ECO:0000313" key="2">
    <source>
        <dbReference type="Proteomes" id="UP000298663"/>
    </source>
</evidence>
<keyword evidence="2" id="KW-1185">Reference proteome</keyword>
<organism evidence="1 2">
    <name type="scientific">Steinernema carpocapsae</name>
    <name type="common">Entomopathogenic nematode</name>
    <dbReference type="NCBI Taxonomy" id="34508"/>
    <lineage>
        <taxon>Eukaryota</taxon>
        <taxon>Metazoa</taxon>
        <taxon>Ecdysozoa</taxon>
        <taxon>Nematoda</taxon>
        <taxon>Chromadorea</taxon>
        <taxon>Rhabditida</taxon>
        <taxon>Tylenchina</taxon>
        <taxon>Panagrolaimomorpha</taxon>
        <taxon>Strongyloidoidea</taxon>
        <taxon>Steinernematidae</taxon>
        <taxon>Steinernema</taxon>
    </lineage>
</organism>
<comment type="caution">
    <text evidence="1">The sequence shown here is derived from an EMBL/GenBank/DDBJ whole genome shotgun (WGS) entry which is preliminary data.</text>
</comment>
<sequence>MKKARWEWIRRLLRLFPSVSRFQSIPSAQYFRAFPGFKLRESQIRKILAIVEVPSQFRAETVPSFKRVNTWLWIRWYFVSKSITRRRAAAEEASGSVPVPILQALLVKNGKIEQGPGPENFGKREDRSLASVVASDETDEISIYRVLDGPRTMFDQLKRDLETPSEVLLKRRLGLYKRHGKRSSETRDRSRGLSYDQRTQYRELIVQLRKGNNITMASSDKEQAVWPEHAAADSLEIQIANIFLDMSRTLSAHRGL</sequence>
<dbReference type="Proteomes" id="UP000298663">
    <property type="component" value="Unassembled WGS sequence"/>
</dbReference>
<gene>
    <name evidence="1" type="ORF">L596_021413</name>
</gene>
<protein>
    <submittedName>
        <fullName evidence="1">Uncharacterized protein</fullName>
    </submittedName>
</protein>
<reference evidence="1 2" key="1">
    <citation type="journal article" date="2015" name="Genome Biol.">
        <title>Comparative genomics of Steinernema reveals deeply conserved gene regulatory networks.</title>
        <authorList>
            <person name="Dillman A.R."/>
            <person name="Macchietto M."/>
            <person name="Porter C.F."/>
            <person name="Rogers A."/>
            <person name="Williams B."/>
            <person name="Antoshechkin I."/>
            <person name="Lee M.M."/>
            <person name="Goodwin Z."/>
            <person name="Lu X."/>
            <person name="Lewis E.E."/>
            <person name="Goodrich-Blair H."/>
            <person name="Stock S.P."/>
            <person name="Adams B.J."/>
            <person name="Sternberg P.W."/>
            <person name="Mortazavi A."/>
        </authorList>
    </citation>
    <scope>NUCLEOTIDE SEQUENCE [LARGE SCALE GENOMIC DNA]</scope>
    <source>
        <strain evidence="1 2">ALL</strain>
    </source>
</reference>
<reference evidence="1 2" key="2">
    <citation type="journal article" date="2019" name="G3 (Bethesda)">
        <title>Hybrid Assembly of the Genome of the Entomopathogenic Nematode Steinernema carpocapsae Identifies the X-Chromosome.</title>
        <authorList>
            <person name="Serra L."/>
            <person name="Macchietto M."/>
            <person name="Macias-Munoz A."/>
            <person name="McGill C.J."/>
            <person name="Rodriguez I.M."/>
            <person name="Rodriguez B."/>
            <person name="Murad R."/>
            <person name="Mortazavi A."/>
        </authorList>
    </citation>
    <scope>NUCLEOTIDE SEQUENCE [LARGE SCALE GENOMIC DNA]</scope>
    <source>
        <strain evidence="1 2">ALL</strain>
    </source>
</reference>
<evidence type="ECO:0000313" key="1">
    <source>
        <dbReference type="EMBL" id="TKR69229.1"/>
    </source>
</evidence>
<dbReference type="AlphaFoldDB" id="A0A4U5MIM6"/>